<feature type="transmembrane region" description="Helical" evidence="7">
    <location>
        <begin position="284"/>
        <end position="308"/>
    </location>
</feature>
<feature type="transmembrane region" description="Helical" evidence="7">
    <location>
        <begin position="12"/>
        <end position="31"/>
    </location>
</feature>
<evidence type="ECO:0000313" key="9">
    <source>
        <dbReference type="Proteomes" id="UP000016617"/>
    </source>
</evidence>
<comment type="caution">
    <text evidence="8">The sequence shown here is derived from an EMBL/GenBank/DDBJ whole genome shotgun (WGS) entry which is preliminary data.</text>
</comment>
<dbReference type="GO" id="GO:0005886">
    <property type="term" value="C:plasma membrane"/>
    <property type="evidence" value="ECO:0007669"/>
    <property type="project" value="TreeGrafter"/>
</dbReference>
<keyword evidence="5 7" id="KW-1133">Transmembrane helix</keyword>
<dbReference type="HOGENOM" id="CLU_024508_0_1_9"/>
<comment type="similarity">
    <text evidence="2">Belongs to the nucleobase:cation symporter-2 (NCS2) (TC 2.A.40) family. Azg-like subfamily.</text>
</comment>
<feature type="transmembrane region" description="Helical" evidence="7">
    <location>
        <begin position="197"/>
        <end position="216"/>
    </location>
</feature>
<feature type="transmembrane region" description="Helical" evidence="7">
    <location>
        <begin position="522"/>
        <end position="540"/>
    </location>
</feature>
<dbReference type="GO" id="GO:0012505">
    <property type="term" value="C:endomembrane system"/>
    <property type="evidence" value="ECO:0007669"/>
    <property type="project" value="UniProtKB-SubCell"/>
</dbReference>
<feature type="transmembrane region" description="Helical" evidence="7">
    <location>
        <begin position="489"/>
        <end position="510"/>
    </location>
</feature>
<evidence type="ECO:0000256" key="7">
    <source>
        <dbReference type="SAM" id="Phobius"/>
    </source>
</evidence>
<keyword evidence="4 7" id="KW-0812">Transmembrane</keyword>
<evidence type="ECO:0000256" key="6">
    <source>
        <dbReference type="ARBA" id="ARBA00023136"/>
    </source>
</evidence>
<protein>
    <submittedName>
        <fullName evidence="8">Putative permease</fullName>
    </submittedName>
</protein>
<gene>
    <name evidence="8" type="ORF">HMPREF1557_00694</name>
</gene>
<evidence type="ECO:0000256" key="1">
    <source>
        <dbReference type="ARBA" id="ARBA00004127"/>
    </source>
</evidence>
<evidence type="ECO:0000256" key="3">
    <source>
        <dbReference type="ARBA" id="ARBA00022448"/>
    </source>
</evidence>
<reference evidence="8 9" key="1">
    <citation type="submission" date="2013-06" db="EMBL/GenBank/DDBJ databases">
        <authorList>
            <person name="Weinstock G."/>
            <person name="Sodergren E."/>
            <person name="Lobos E.A."/>
            <person name="Fulton L."/>
            <person name="Fulton R."/>
            <person name="Courtney L."/>
            <person name="Fronick C."/>
            <person name="O'Laughlin M."/>
            <person name="Godfrey J."/>
            <person name="Wilson R.M."/>
            <person name="Miner T."/>
            <person name="Farmer C."/>
            <person name="Delehaunty K."/>
            <person name="Cordes M."/>
            <person name="Minx P."/>
            <person name="Tomlinson C."/>
            <person name="Chen J."/>
            <person name="Wollam A."/>
            <person name="Pepin K.H."/>
            <person name="Bhonagiri V."/>
            <person name="Zhang X."/>
            <person name="Warren W."/>
            <person name="Mitreva M."/>
            <person name="Mardis E.R."/>
            <person name="Wilson R.K."/>
        </authorList>
    </citation>
    <scope>NUCLEOTIDE SEQUENCE [LARGE SCALE GENOMIC DNA]</scope>
    <source>
        <strain evidence="8 9">W1703</strain>
    </source>
</reference>
<evidence type="ECO:0000256" key="4">
    <source>
        <dbReference type="ARBA" id="ARBA00022692"/>
    </source>
</evidence>
<feature type="transmembrane region" description="Helical" evidence="7">
    <location>
        <begin position="169"/>
        <end position="185"/>
    </location>
</feature>
<dbReference type="PATRIC" id="fig|1227275.3.peg.615"/>
<name>U2IUR0_9STRE</name>
<evidence type="ECO:0000313" key="8">
    <source>
        <dbReference type="EMBL" id="ERJ77681.1"/>
    </source>
</evidence>
<keyword evidence="3" id="KW-0813">Transport</keyword>
<dbReference type="InterPro" id="IPR006043">
    <property type="entry name" value="NCS2"/>
</dbReference>
<feature type="transmembrane region" description="Helical" evidence="7">
    <location>
        <begin position="119"/>
        <end position="139"/>
    </location>
</feature>
<feature type="transmembrane region" description="Helical" evidence="7">
    <location>
        <begin position="453"/>
        <end position="469"/>
    </location>
</feature>
<evidence type="ECO:0000256" key="5">
    <source>
        <dbReference type="ARBA" id="ARBA00022989"/>
    </source>
</evidence>
<dbReference type="Proteomes" id="UP000016617">
    <property type="component" value="Unassembled WGS sequence"/>
</dbReference>
<dbReference type="InterPro" id="IPR045018">
    <property type="entry name" value="Azg-like"/>
</dbReference>
<evidence type="ECO:0000256" key="2">
    <source>
        <dbReference type="ARBA" id="ARBA00005697"/>
    </source>
</evidence>
<organism evidence="8 9">
    <name type="scientific">Streptococcus sobrinus W1703</name>
    <dbReference type="NCBI Taxonomy" id="1227275"/>
    <lineage>
        <taxon>Bacteria</taxon>
        <taxon>Bacillati</taxon>
        <taxon>Bacillota</taxon>
        <taxon>Bacilli</taxon>
        <taxon>Lactobacillales</taxon>
        <taxon>Streptococcaceae</taxon>
        <taxon>Streptococcus</taxon>
    </lineage>
</organism>
<proteinExistence type="inferred from homology"/>
<feature type="transmembrane region" description="Helical" evidence="7">
    <location>
        <begin position="427"/>
        <end position="446"/>
    </location>
</feature>
<dbReference type="PANTHER" id="PTHR43337">
    <property type="entry name" value="XANTHINE/URACIL PERMEASE C887.17-RELATED"/>
    <property type="match status" value="1"/>
</dbReference>
<feature type="transmembrane region" description="Helical" evidence="7">
    <location>
        <begin position="261"/>
        <end position="277"/>
    </location>
</feature>
<keyword evidence="6 7" id="KW-0472">Membrane</keyword>
<dbReference type="Pfam" id="PF00860">
    <property type="entry name" value="Xan_ur_permease"/>
    <property type="match status" value="1"/>
</dbReference>
<dbReference type="GO" id="GO:0005345">
    <property type="term" value="F:purine nucleobase transmembrane transporter activity"/>
    <property type="evidence" value="ECO:0007669"/>
    <property type="project" value="TreeGrafter"/>
</dbReference>
<comment type="subcellular location">
    <subcellularLocation>
        <location evidence="1">Endomembrane system</location>
        <topology evidence="1">Multi-pass membrane protein</topology>
    </subcellularLocation>
</comment>
<accession>U2IUR0</accession>
<dbReference type="AlphaFoldDB" id="U2IUR0"/>
<dbReference type="PANTHER" id="PTHR43337:SF1">
    <property type="entry name" value="XANTHINE_URACIL PERMEASE C887.17-RELATED"/>
    <property type="match status" value="1"/>
</dbReference>
<feature type="transmembrane region" description="Helical" evidence="7">
    <location>
        <begin position="146"/>
        <end position="163"/>
    </location>
</feature>
<feature type="transmembrane region" description="Helical" evidence="7">
    <location>
        <begin position="87"/>
        <end position="107"/>
    </location>
</feature>
<dbReference type="EMBL" id="AWVA01000036">
    <property type="protein sequence ID" value="ERJ77681.1"/>
    <property type="molecule type" value="Genomic_DNA"/>
</dbReference>
<sequence>MQLLFFVDDRLLEFIFIFKAGVNLLFSSPVVSRTFIVYNRYIVQNYRTKTAEVFCNLSYYYILEELLISMEKFFKLKEHGTDVRTEIMAGLTTFFAMSYILFVNPAILSQTGMPAQGVFLATIIGAIAGTLMMALYANLPYAQAPGMGLNAFFTYTVVFSLGYTWQQGLAMVFLCGVISLIITLTKVRKMIIESIPASLKSAISAGIGIFLAYVGIKNAGFIQFAIDPGKYTATGTLKGAKASITANSAATPSLVHFDNPAVILALIGLAITIIFIVKGMKGGVIISIALTTIVGIFMGVVDLGSISWETTNLGASFHDFKTLFGAALGSKGLGSLFTVPTKIPSVLMTILAFSLTDIFDTIGTLIGTGQKVGIIATTGETHESTGLDRALYSDLVGTSVGAIAGTSNVTTYVESAAGIGAGGRTGMTALVVAVLFAISSVFSPLVSIVPTQATAPVLIIVGIMMLSNLKNVNWEDLSEAVPAFFTSVFMGFAYSITYGIAAGFITYTLVKIIKGQAKDVHLILWVLDLLFILDFVSLAIL</sequence>